<evidence type="ECO:0000256" key="2">
    <source>
        <dbReference type="ARBA" id="ARBA00022448"/>
    </source>
</evidence>
<feature type="transmembrane region" description="Helical" evidence="11">
    <location>
        <begin position="345"/>
        <end position="365"/>
    </location>
</feature>
<keyword evidence="6 11" id="KW-0812">Transmembrane</keyword>
<feature type="transmembrane region" description="Helical" evidence="11">
    <location>
        <begin position="57"/>
        <end position="78"/>
    </location>
</feature>
<keyword evidence="13" id="KW-1185">Reference proteome</keyword>
<dbReference type="GO" id="GO:0005886">
    <property type="term" value="C:plasma membrane"/>
    <property type="evidence" value="ECO:0007669"/>
    <property type="project" value="UniProtKB-SubCell"/>
</dbReference>
<organism evidence="12 13">
    <name type="scientific">Phaeobacter italicus</name>
    <dbReference type="NCBI Taxonomy" id="481446"/>
    <lineage>
        <taxon>Bacteria</taxon>
        <taxon>Pseudomonadati</taxon>
        <taxon>Pseudomonadota</taxon>
        <taxon>Alphaproteobacteria</taxon>
        <taxon>Rhodobacterales</taxon>
        <taxon>Roseobacteraceae</taxon>
        <taxon>Phaeobacter</taxon>
    </lineage>
</organism>
<feature type="transmembrane region" description="Helical" evidence="11">
    <location>
        <begin position="139"/>
        <end position="157"/>
    </location>
</feature>
<evidence type="ECO:0000313" key="13">
    <source>
        <dbReference type="Proteomes" id="UP000043764"/>
    </source>
</evidence>
<dbReference type="Pfam" id="PF02653">
    <property type="entry name" value="BPD_transp_2"/>
    <property type="match status" value="1"/>
</dbReference>
<feature type="transmembrane region" description="Helical" evidence="11">
    <location>
        <begin position="23"/>
        <end position="45"/>
    </location>
</feature>
<dbReference type="RefSeq" id="WP_008560969.1">
    <property type="nucleotide sequence ID" value="NZ_BSKQ01000001.1"/>
</dbReference>
<evidence type="ECO:0000256" key="7">
    <source>
        <dbReference type="ARBA" id="ARBA00022989"/>
    </source>
</evidence>
<dbReference type="Proteomes" id="UP000043764">
    <property type="component" value="Unassembled WGS sequence"/>
</dbReference>
<feature type="transmembrane region" description="Helical" evidence="11">
    <location>
        <begin position="216"/>
        <end position="235"/>
    </location>
</feature>
<dbReference type="CDD" id="cd06579">
    <property type="entry name" value="TM_PBP1_transp_AraH_like"/>
    <property type="match status" value="1"/>
</dbReference>
<dbReference type="GO" id="GO:0022857">
    <property type="term" value="F:transmembrane transporter activity"/>
    <property type="evidence" value="ECO:0007669"/>
    <property type="project" value="InterPro"/>
</dbReference>
<proteinExistence type="predicted"/>
<evidence type="ECO:0000256" key="10">
    <source>
        <dbReference type="ARBA" id="ARBA00035686"/>
    </source>
</evidence>
<dbReference type="PANTHER" id="PTHR32196">
    <property type="entry name" value="ABC TRANSPORTER PERMEASE PROTEIN YPHD-RELATED-RELATED"/>
    <property type="match status" value="1"/>
</dbReference>
<keyword evidence="3" id="KW-1003">Cell membrane</keyword>
<gene>
    <name evidence="12" type="primary">xylH_2</name>
    <name evidence="12" type="ORF">NIT7321_02875</name>
</gene>
<comment type="subcellular location">
    <subcellularLocation>
        <location evidence="1">Cell membrane</location>
        <topology evidence="1">Multi-pass membrane protein</topology>
    </subcellularLocation>
</comment>
<dbReference type="InterPro" id="IPR001851">
    <property type="entry name" value="ABC_transp_permease"/>
</dbReference>
<name>A0A0H5D5Q4_9RHOB</name>
<evidence type="ECO:0000256" key="5">
    <source>
        <dbReference type="ARBA" id="ARBA00022597"/>
    </source>
</evidence>
<feature type="transmembrane region" description="Helical" evidence="11">
    <location>
        <begin position="177"/>
        <end position="195"/>
    </location>
</feature>
<dbReference type="OrthoDB" id="7284468at2"/>
<keyword evidence="4" id="KW-0997">Cell inner membrane</keyword>
<keyword evidence="8 11" id="KW-0472">Membrane</keyword>
<evidence type="ECO:0000256" key="4">
    <source>
        <dbReference type="ARBA" id="ARBA00022519"/>
    </source>
</evidence>
<evidence type="ECO:0000256" key="9">
    <source>
        <dbReference type="ARBA" id="ARBA00035611"/>
    </source>
</evidence>
<accession>A0A0H5D5Q4</accession>
<feature type="transmembrane region" description="Helical" evidence="11">
    <location>
        <begin position="85"/>
        <end position="103"/>
    </location>
</feature>
<evidence type="ECO:0000313" key="12">
    <source>
        <dbReference type="EMBL" id="CRL12003.1"/>
    </source>
</evidence>
<protein>
    <recommendedName>
        <fullName evidence="10">Xylose transport system permease protein XylH</fullName>
    </recommendedName>
</protein>
<dbReference type="GeneID" id="78399187"/>
<comment type="function">
    <text evidence="9">Part of the binding-protein-dependent transport system for D-xylose. Probably responsible for the translocation of the substrate across the membrane.</text>
</comment>
<evidence type="ECO:0000256" key="3">
    <source>
        <dbReference type="ARBA" id="ARBA00022475"/>
    </source>
</evidence>
<evidence type="ECO:0000256" key="6">
    <source>
        <dbReference type="ARBA" id="ARBA00022692"/>
    </source>
</evidence>
<dbReference type="EMBL" id="CVRL01000037">
    <property type="protein sequence ID" value="CRL12003.1"/>
    <property type="molecule type" value="Genomic_DNA"/>
</dbReference>
<feature type="transmembrane region" description="Helical" evidence="11">
    <location>
        <begin position="300"/>
        <end position="333"/>
    </location>
</feature>
<keyword evidence="5" id="KW-0762">Sugar transport</keyword>
<feature type="transmembrane region" description="Helical" evidence="11">
    <location>
        <begin position="266"/>
        <end position="288"/>
    </location>
</feature>
<feature type="transmembrane region" description="Helical" evidence="11">
    <location>
        <begin position="109"/>
        <end position="132"/>
    </location>
</feature>
<dbReference type="AlphaFoldDB" id="A0A0H5D5Q4"/>
<reference evidence="12 13" key="1">
    <citation type="submission" date="2015-05" db="EMBL/GenBank/DDBJ databases">
        <authorList>
            <person name="Rodrigo-Torres Lidia"/>
            <person name="Arahal R.David."/>
        </authorList>
    </citation>
    <scope>NUCLEOTIDE SEQUENCE [LARGE SCALE GENOMIC DNA]</scope>
    <source>
        <strain evidence="12 13">CECT 7321</strain>
    </source>
</reference>
<evidence type="ECO:0000256" key="1">
    <source>
        <dbReference type="ARBA" id="ARBA00004651"/>
    </source>
</evidence>
<dbReference type="STRING" id="481446.NIT7645_00184"/>
<dbReference type="PANTHER" id="PTHR32196:SF32">
    <property type="entry name" value="XYLOSE TRANSPORT SYSTEM PERMEASE PROTEIN XYLH"/>
    <property type="match status" value="1"/>
</dbReference>
<evidence type="ECO:0000256" key="11">
    <source>
        <dbReference type="SAM" id="Phobius"/>
    </source>
</evidence>
<sequence length="373" mass="39875">MTDVQTQVAGDERIKHRSRFREALIRPELGGIIGTILVFAMFLIFAGDSGMFNSQGVLNWGQISAQFMIIAVGACLLMIAGEFDLSVGSMIGFAGMLIAIFSVTLGWPVWMAIIVTFVIALAIGALNGYIVVRTGLPSFIVTLAFLFILRGFAIYLPQTIERKTIIGGVSDAAQGDWLAAVFGGKILTGLFQWLGDNGWIAVFERGTRKGQPVVDGLPMLVVWAIVLVIVGHVILTKTRFGNWIFAAGGDAEAARNSGVPVNRVKILMFMFTAFCATVFAACQVMEFGGAGSDRGLLKEFEAIIAVVIGGALLTGGYGSVIGAALGALIFGVVQQGLFFAGVESSLFRVFLGLILLFAVILNTYIRRIITGER</sequence>
<evidence type="ECO:0000256" key="8">
    <source>
        <dbReference type="ARBA" id="ARBA00023136"/>
    </source>
</evidence>
<keyword evidence="2" id="KW-0813">Transport</keyword>
<keyword evidence="7 11" id="KW-1133">Transmembrane helix</keyword>